<feature type="domain" description="Creatinase N-terminal" evidence="2">
    <location>
        <begin position="7"/>
        <end position="135"/>
    </location>
</feature>
<dbReference type="InterPro" id="IPR036005">
    <property type="entry name" value="Creatinase/aminopeptidase-like"/>
</dbReference>
<evidence type="ECO:0000259" key="1">
    <source>
        <dbReference type="Pfam" id="PF00557"/>
    </source>
</evidence>
<organism evidence="3">
    <name type="scientific">hydrothermal vent metagenome</name>
    <dbReference type="NCBI Taxonomy" id="652676"/>
    <lineage>
        <taxon>unclassified sequences</taxon>
        <taxon>metagenomes</taxon>
        <taxon>ecological metagenomes</taxon>
    </lineage>
</organism>
<dbReference type="Gene3D" id="3.90.230.10">
    <property type="entry name" value="Creatinase/methionine aminopeptidase superfamily"/>
    <property type="match status" value="1"/>
</dbReference>
<accession>A0A3B0S077</accession>
<dbReference type="InterPro" id="IPR000994">
    <property type="entry name" value="Pept_M24"/>
</dbReference>
<dbReference type="Pfam" id="PF00557">
    <property type="entry name" value="Peptidase_M24"/>
    <property type="match status" value="1"/>
</dbReference>
<dbReference type="PANTHER" id="PTHR46112">
    <property type="entry name" value="AMINOPEPTIDASE"/>
    <property type="match status" value="1"/>
</dbReference>
<gene>
    <name evidence="3" type="ORF">MNBD_ACTINO01-1843</name>
</gene>
<proteinExistence type="predicted"/>
<dbReference type="InterPro" id="IPR050659">
    <property type="entry name" value="Peptidase_M24B"/>
</dbReference>
<evidence type="ECO:0000259" key="2">
    <source>
        <dbReference type="Pfam" id="PF01321"/>
    </source>
</evidence>
<feature type="domain" description="Peptidase M24" evidence="1">
    <location>
        <begin position="144"/>
        <end position="345"/>
    </location>
</feature>
<reference evidence="3" key="1">
    <citation type="submission" date="2018-06" db="EMBL/GenBank/DDBJ databases">
        <authorList>
            <person name="Zhirakovskaya E."/>
        </authorList>
    </citation>
    <scope>NUCLEOTIDE SEQUENCE</scope>
</reference>
<dbReference type="Pfam" id="PF01321">
    <property type="entry name" value="Creatinase_N"/>
    <property type="match status" value="1"/>
</dbReference>
<dbReference type="SUPFAM" id="SSF53092">
    <property type="entry name" value="Creatinase/prolidase N-terminal domain"/>
    <property type="match status" value="1"/>
</dbReference>
<evidence type="ECO:0000313" key="3">
    <source>
        <dbReference type="EMBL" id="VAV97122.1"/>
    </source>
</evidence>
<protein>
    <submittedName>
        <fullName evidence="3">Uncharacterized protein</fullName>
    </submittedName>
</protein>
<dbReference type="Gene3D" id="3.40.350.10">
    <property type="entry name" value="Creatinase/prolidase N-terminal domain"/>
    <property type="match status" value="1"/>
</dbReference>
<dbReference type="InterPro" id="IPR000587">
    <property type="entry name" value="Creatinase_N"/>
</dbReference>
<dbReference type="EMBL" id="UOEI01000198">
    <property type="protein sequence ID" value="VAV97122.1"/>
    <property type="molecule type" value="Genomic_DNA"/>
</dbReference>
<sequence length="362" mass="39384">MNQYTGRIARSQATMKREGIDALCVSVGSDLPYLTGYRAMPLERVTMLVVPAVGRPTLVVPGLEAPRVEVPDEVFTVTGWAESDDPIAILDTLLADAGVVAFGDETWSRFLLELQAANPARMFKPASEFMARLRMRKSPDEIDALRSAAQTVDGVVDEMATVQFSGRTERDLSREIIERTIAAGHDTMDFWIVASGPNGASPHHEPGERIIEPGDAVVVDFGGHQDGYCSDTTRMFVVGEAPYGFDAAYEVLYTAQAAATDAVRPGVTAESLDAVARDIIAEAGYGDLFIHRLGHGIGMDTHEYPYLIEGNDQVIEAGMAFSIEPGIYNPGEWGMRIEDIVAVTDDGVERLNRSDRVCRVVD</sequence>
<dbReference type="PANTHER" id="PTHR46112:SF3">
    <property type="entry name" value="AMINOPEPTIDASE YPDF"/>
    <property type="match status" value="1"/>
</dbReference>
<dbReference type="SUPFAM" id="SSF55920">
    <property type="entry name" value="Creatinase/aminopeptidase"/>
    <property type="match status" value="1"/>
</dbReference>
<name>A0A3B0S077_9ZZZZ</name>
<dbReference type="InterPro" id="IPR029149">
    <property type="entry name" value="Creatin/AminoP/Spt16_N"/>
</dbReference>
<dbReference type="AlphaFoldDB" id="A0A3B0S077"/>